<keyword evidence="6 8" id="KW-0472">Membrane</keyword>
<evidence type="ECO:0000313" key="10">
    <source>
        <dbReference type="EMBL" id="PRP87475.1"/>
    </source>
</evidence>
<comment type="subcellular location">
    <subcellularLocation>
        <location evidence="8">Cell membrane</location>
        <topology evidence="8">Multi-pass membrane protein</topology>
    </subcellularLocation>
    <subcellularLocation>
        <location evidence="1">Membrane</location>
        <topology evidence="1">Multi-pass membrane protein</topology>
    </subcellularLocation>
</comment>
<dbReference type="PANTHER" id="PTHR43029:SF21">
    <property type="entry name" value="AMMONIUM TRANSPORTER 1"/>
    <property type="match status" value="1"/>
</dbReference>
<dbReference type="Gene3D" id="1.10.3430.10">
    <property type="entry name" value="Ammonium transporter AmtB like domains"/>
    <property type="match status" value="1"/>
</dbReference>
<dbReference type="AlphaFoldDB" id="A0A2P6NU19"/>
<feature type="transmembrane region" description="Helical" evidence="8">
    <location>
        <begin position="364"/>
        <end position="384"/>
    </location>
</feature>
<keyword evidence="11" id="KW-1185">Reference proteome</keyword>
<feature type="transmembrane region" description="Helical" evidence="8">
    <location>
        <begin position="86"/>
        <end position="105"/>
    </location>
</feature>
<dbReference type="NCBIfam" id="TIGR00836">
    <property type="entry name" value="amt"/>
    <property type="match status" value="1"/>
</dbReference>
<evidence type="ECO:0000256" key="4">
    <source>
        <dbReference type="ARBA" id="ARBA00022692"/>
    </source>
</evidence>
<dbReference type="GO" id="GO:0005886">
    <property type="term" value="C:plasma membrane"/>
    <property type="evidence" value="ECO:0007669"/>
    <property type="project" value="UniProtKB-SubCell"/>
</dbReference>
<proteinExistence type="inferred from homology"/>
<evidence type="ECO:0000256" key="2">
    <source>
        <dbReference type="ARBA" id="ARBA00005887"/>
    </source>
</evidence>
<feature type="transmembrane region" description="Helical" evidence="8">
    <location>
        <begin position="55"/>
        <end position="74"/>
    </location>
</feature>
<feature type="transmembrane region" description="Helical" evidence="8">
    <location>
        <begin position="251"/>
        <end position="272"/>
    </location>
</feature>
<protein>
    <recommendedName>
        <fullName evidence="8">Ammonium transporter</fullName>
    </recommendedName>
</protein>
<feature type="transmembrane region" description="Helical" evidence="8">
    <location>
        <begin position="146"/>
        <end position="167"/>
    </location>
</feature>
<keyword evidence="4 8" id="KW-0812">Transmembrane</keyword>
<accession>A0A2P6NU19</accession>
<evidence type="ECO:0000256" key="7">
    <source>
        <dbReference type="ARBA" id="ARBA00023177"/>
    </source>
</evidence>
<feature type="transmembrane region" description="Helical" evidence="8">
    <location>
        <begin position="530"/>
        <end position="549"/>
    </location>
</feature>
<gene>
    <name evidence="10" type="ORF">PROFUN_00686</name>
</gene>
<dbReference type="InterPro" id="IPR024041">
    <property type="entry name" value="NH4_transpt_AmtB-like_dom"/>
</dbReference>
<dbReference type="FunCoup" id="A0A2P6NU19">
    <property type="interactions" value="1"/>
</dbReference>
<feature type="transmembrane region" description="Helical" evidence="8">
    <location>
        <begin position="174"/>
        <end position="195"/>
    </location>
</feature>
<dbReference type="PANTHER" id="PTHR43029">
    <property type="entry name" value="AMMONIUM TRANSPORTER MEP2"/>
    <property type="match status" value="1"/>
</dbReference>
<evidence type="ECO:0000256" key="1">
    <source>
        <dbReference type="ARBA" id="ARBA00004141"/>
    </source>
</evidence>
<sequence>MDCKLTTTSVRQEHRLRSLHRWQQKQLLPFSGWLHGNKARYYKPLDPCINTGDTTWVLVSSILVLSMMPALAFFEAGLLRSINTVSLVTQIMSGTAVLAALWHIIGYSLVFGDTVGGFIGNLKNVAMIGVEYNTCSQHAPNIPAALYGFFQMMFASITPLLLTGAFAERMRFKCYFAFIILWEILIYYPVAHWIWGTGWMSTMNPPVQDFAGGIVIHTTAGAAALVCALVLGQRKGFDQYDGEFPPSNLPLAALGGALLWTSWFGFNAGSALTSGSLAVSTVVATQRAAVISGLIWLAISWIRGKPSAVATINGIIAGLAGITPASGFVDPQMATVIGVLLGFSSYGGVYLLKHILRIDDALDVSSVHGIPGIVGALCIGFFGQKKFNPDGADGIFFGDHSARLLGVQALAIVVSGLWAAFFTWAILKVLDLIMGLRLRDEELGLDVKDHGETAYGWQHYHQQQHEVLLNVDGQVLDTNETTRVLVAAASSVLSLSRSQSRENLLSSYGTMNERRSRQPSVIGLDLPSSVLPYLTNFLLFYVYSLAWIIHDVSASFDRRHEARAGQSED</sequence>
<evidence type="ECO:0000313" key="11">
    <source>
        <dbReference type="Proteomes" id="UP000241769"/>
    </source>
</evidence>
<dbReference type="OrthoDB" id="534912at2759"/>
<organism evidence="10 11">
    <name type="scientific">Planoprotostelium fungivorum</name>
    <dbReference type="NCBI Taxonomy" id="1890364"/>
    <lineage>
        <taxon>Eukaryota</taxon>
        <taxon>Amoebozoa</taxon>
        <taxon>Evosea</taxon>
        <taxon>Variosea</taxon>
        <taxon>Cavosteliida</taxon>
        <taxon>Cavosteliaceae</taxon>
        <taxon>Planoprotostelium</taxon>
    </lineage>
</organism>
<dbReference type="InterPro" id="IPR001905">
    <property type="entry name" value="Ammonium_transpt"/>
</dbReference>
<evidence type="ECO:0000256" key="5">
    <source>
        <dbReference type="ARBA" id="ARBA00022989"/>
    </source>
</evidence>
<dbReference type="PROSITE" id="PS01219">
    <property type="entry name" value="AMMONIUM_TRANSP"/>
    <property type="match status" value="1"/>
</dbReference>
<feature type="domain" description="Ammonium transporter AmtB-like" evidence="9">
    <location>
        <begin position="56"/>
        <end position="455"/>
    </location>
</feature>
<dbReference type="STRING" id="1890364.A0A2P6NU19"/>
<reference evidence="10 11" key="1">
    <citation type="journal article" date="2018" name="Genome Biol. Evol.">
        <title>Multiple Roots of Fruiting Body Formation in Amoebozoa.</title>
        <authorList>
            <person name="Hillmann F."/>
            <person name="Forbes G."/>
            <person name="Novohradska S."/>
            <person name="Ferling I."/>
            <person name="Riege K."/>
            <person name="Groth M."/>
            <person name="Westermann M."/>
            <person name="Marz M."/>
            <person name="Spaller T."/>
            <person name="Winckler T."/>
            <person name="Schaap P."/>
            <person name="Glockner G."/>
        </authorList>
    </citation>
    <scope>NUCLEOTIDE SEQUENCE [LARGE SCALE GENOMIC DNA]</scope>
    <source>
        <strain evidence="10 11">Jena</strain>
    </source>
</reference>
<dbReference type="Proteomes" id="UP000241769">
    <property type="component" value="Unassembled WGS sequence"/>
</dbReference>
<keyword evidence="3 8" id="KW-0813">Transport</keyword>
<keyword evidence="7 8" id="KW-0924">Ammonia transport</keyword>
<evidence type="ECO:0000256" key="6">
    <source>
        <dbReference type="ARBA" id="ARBA00023136"/>
    </source>
</evidence>
<feature type="transmembrane region" description="Helical" evidence="8">
    <location>
        <begin position="284"/>
        <end position="302"/>
    </location>
</feature>
<feature type="transmembrane region" description="Helical" evidence="8">
    <location>
        <begin position="333"/>
        <end position="352"/>
    </location>
</feature>
<dbReference type="InParanoid" id="A0A2P6NU19"/>
<evidence type="ECO:0000256" key="3">
    <source>
        <dbReference type="ARBA" id="ARBA00022448"/>
    </source>
</evidence>
<keyword evidence="5 8" id="KW-1133">Transmembrane helix</keyword>
<evidence type="ECO:0000259" key="9">
    <source>
        <dbReference type="Pfam" id="PF00909"/>
    </source>
</evidence>
<feature type="transmembrane region" description="Helical" evidence="8">
    <location>
        <begin position="210"/>
        <end position="231"/>
    </location>
</feature>
<name>A0A2P6NU19_9EUKA</name>
<comment type="similarity">
    <text evidence="2 8">Belongs to the ammonia transporter channel (TC 1.A.11.2) family.</text>
</comment>
<feature type="transmembrane region" description="Helical" evidence="8">
    <location>
        <begin position="309"/>
        <end position="327"/>
    </location>
</feature>
<dbReference type="InterPro" id="IPR018047">
    <property type="entry name" value="Ammonium_transpt_CS"/>
</dbReference>
<evidence type="ECO:0000256" key="8">
    <source>
        <dbReference type="RuleBase" id="RU362002"/>
    </source>
</evidence>
<dbReference type="InterPro" id="IPR029020">
    <property type="entry name" value="Ammonium/urea_transptr"/>
</dbReference>
<comment type="caution">
    <text evidence="10">The sequence shown here is derived from an EMBL/GenBank/DDBJ whole genome shotgun (WGS) entry which is preliminary data.</text>
</comment>
<feature type="transmembrane region" description="Helical" evidence="8">
    <location>
        <begin position="404"/>
        <end position="427"/>
    </location>
</feature>
<dbReference type="Pfam" id="PF00909">
    <property type="entry name" value="Ammonium_transp"/>
    <property type="match status" value="1"/>
</dbReference>
<dbReference type="SUPFAM" id="SSF111352">
    <property type="entry name" value="Ammonium transporter"/>
    <property type="match status" value="1"/>
</dbReference>
<dbReference type="GO" id="GO:0008519">
    <property type="term" value="F:ammonium channel activity"/>
    <property type="evidence" value="ECO:0007669"/>
    <property type="project" value="InterPro"/>
</dbReference>
<dbReference type="EMBL" id="MDYQ01000020">
    <property type="protein sequence ID" value="PRP87475.1"/>
    <property type="molecule type" value="Genomic_DNA"/>
</dbReference>